<dbReference type="Pfam" id="PF13620">
    <property type="entry name" value="CarboxypepD_reg"/>
    <property type="match status" value="1"/>
</dbReference>
<dbReference type="SUPFAM" id="SSF49464">
    <property type="entry name" value="Carboxypeptidase regulatory domain-like"/>
    <property type="match status" value="1"/>
</dbReference>
<dbReference type="Pfam" id="PF14905">
    <property type="entry name" value="OMP_b-brl_3"/>
    <property type="match status" value="1"/>
</dbReference>
<organism evidence="2 3">
    <name type="scientific">Sphingobacterium alkalisoli</name>
    <dbReference type="NCBI Taxonomy" id="1874115"/>
    <lineage>
        <taxon>Bacteria</taxon>
        <taxon>Pseudomonadati</taxon>
        <taxon>Bacteroidota</taxon>
        <taxon>Sphingobacteriia</taxon>
        <taxon>Sphingobacteriales</taxon>
        <taxon>Sphingobacteriaceae</taxon>
        <taxon>Sphingobacterium</taxon>
    </lineage>
</organism>
<dbReference type="InterPro" id="IPR008969">
    <property type="entry name" value="CarboxyPept-like_regulatory"/>
</dbReference>
<dbReference type="SUPFAM" id="SSF56935">
    <property type="entry name" value="Porins"/>
    <property type="match status" value="1"/>
</dbReference>
<feature type="domain" description="Outer membrane protein beta-barrel" evidence="1">
    <location>
        <begin position="428"/>
        <end position="891"/>
    </location>
</feature>
<proteinExistence type="predicted"/>
<evidence type="ECO:0000313" key="2">
    <source>
        <dbReference type="EMBL" id="TJY65580.1"/>
    </source>
</evidence>
<comment type="caution">
    <text evidence="2">The sequence shown here is derived from an EMBL/GenBank/DDBJ whole genome shotgun (WGS) entry which is preliminary data.</text>
</comment>
<sequence length="901" mass="103160">MLTIFGLLAADSALAQATNKSFYGNVVDSTGAPLKSVSVRLNTNLDTVTQVTDEKGWYKFKNIKGNNLYITYSMLGYQMASKSLFSIEASREIELPTIELIPSSFLIKDINIVKVIPIVFKKDTTQFNFNAYKFRKGALLEEALKGLPGFQVGRDGSVYFNGKPINRIEVDSKPFFGGDVLTATRNLPADFVQNIQIIDDIQQSGLKDGDAEKVINITLKEDRKKIYFGQLTFGGGTNERYIGSFGINKFNNGEEVSLIGSINNTNTNLFSFGSLTGGERDRSLLEIGDYSDPTDGLNNVNSLGINVSRKIGDNTNLNASYSFVRQENSTEGFSELTSTYIGNTIRRKEDYSINTIDLNHRIKFDMETRFENKDALKVGGNLLFNKQIATNTKDTELRNYDSKNLGTYQDSTTQENPNGELEILYSKHFDKKGRKLIGNLHMSSNNNKRNEVVREYYKGYDLSDNTPINTEFSQDQFIDVKNINNSSKVEVKFVEPFFEKSLLEFSYSFDITQIDAMRLVEDRLTNNPSKLPNYVDSLTVDYNYFFRSNRTSLLYQFTPNNKFKLNVGFAVQPLLLRGKLPREAVEYKYENVNLIPSANIIYRFSNEMDWQIDYKGKNNQPDFHQIIPVIDNTNSRNIIVGNPELKAEFSHRISTTFRKTMPSTGQYLESNIAYNIALNKIVSDKRSINNSTIQETTFKNTGGYYDMRWYYIFNTPLFAEGLQLDLTGNTDYYNNLSFIDDRRRTTKQLFFNQALQIRYQWSDYVESVVNANYMLNNAQYDIPYRTEINANSFLVGLGAKGYFNDHISLGMEMSQRFNDGYTSTFMNINPTIMNAFAEFTFLPNNMALLRVQGFDLFDQNKSMGFTSEYIGNDVYEARNNRLGRYFMLSLNIRLQKYPRKK</sequence>
<accession>A0A4U0H1Z0</accession>
<dbReference type="Proteomes" id="UP000309872">
    <property type="component" value="Unassembled WGS sequence"/>
</dbReference>
<dbReference type="AlphaFoldDB" id="A0A4U0H1Z0"/>
<dbReference type="Gene3D" id="2.60.40.1120">
    <property type="entry name" value="Carboxypeptidase-like, regulatory domain"/>
    <property type="match status" value="1"/>
</dbReference>
<dbReference type="InterPro" id="IPR041700">
    <property type="entry name" value="OMP_b-brl_3"/>
</dbReference>
<dbReference type="EMBL" id="SUKA01000003">
    <property type="protein sequence ID" value="TJY65580.1"/>
    <property type="molecule type" value="Genomic_DNA"/>
</dbReference>
<name>A0A4U0H1Z0_9SPHI</name>
<dbReference type="OrthoDB" id="1086219at2"/>
<protein>
    <recommendedName>
        <fullName evidence="1">Outer membrane protein beta-barrel domain-containing protein</fullName>
    </recommendedName>
</protein>
<evidence type="ECO:0000259" key="1">
    <source>
        <dbReference type="Pfam" id="PF14905"/>
    </source>
</evidence>
<evidence type="ECO:0000313" key="3">
    <source>
        <dbReference type="Proteomes" id="UP000309872"/>
    </source>
</evidence>
<reference evidence="2 3" key="1">
    <citation type="submission" date="2019-04" db="EMBL/GenBank/DDBJ databases">
        <title>Sphingobacterium olei sp. nov., isolated from oil-contaminated soil.</title>
        <authorList>
            <person name="Liu B."/>
        </authorList>
    </citation>
    <scope>NUCLEOTIDE SEQUENCE [LARGE SCALE GENOMIC DNA]</scope>
    <source>
        <strain evidence="2 3">Y3L14</strain>
    </source>
</reference>
<keyword evidence="3" id="KW-1185">Reference proteome</keyword>
<dbReference type="RefSeq" id="WP_136820709.1">
    <property type="nucleotide sequence ID" value="NZ_BMJX01000003.1"/>
</dbReference>
<gene>
    <name evidence="2" type="ORF">FAZ19_10610</name>
</gene>